<sequence>MGNKKRAIKSTFIFVCKLVFAVISFHVARPCTAPVCEGGTAGKAAASRLLSVAHLPMASIMAELVVGSLIDNYDKRNETVWHKEDIEHRHQERQWRIDDLQRERDWRLYDIRTERIRAKLDNEQRHADTRAEHLSAISELAAELGGFALVSIINVNLPVDIDLNLLWVYGITSALTICCMILSLIVCTVLMLAVTHYCAFQLERDVKNLDDDEVDVISPFAVWWIQRCESDWQLGYYLFRTGVKFFFAELAVVSWVQYNMYEPTSISITVVAFVGLLIWQTRIWSKWRYLMRMPDIDDIDGPNERTPLKKRTSASRHWTPRSKKTY</sequence>
<name>A0A485LJC5_9STRA</name>
<reference evidence="8" key="2">
    <citation type="submission" date="2019-06" db="EMBL/GenBank/DDBJ databases">
        <title>Genomics analysis of Aphanomyces spp. identifies a new class of oomycete effector associated with host adaptation.</title>
        <authorList>
            <person name="Gaulin E."/>
        </authorList>
    </citation>
    <scope>NUCLEOTIDE SEQUENCE</scope>
    <source>
        <strain evidence="8">CBS 578.67</strain>
    </source>
</reference>
<comment type="similarity">
    <text evidence="2">Belongs to the Orai family.</text>
</comment>
<reference evidence="9 10" key="1">
    <citation type="submission" date="2019-03" db="EMBL/GenBank/DDBJ databases">
        <authorList>
            <person name="Gaulin E."/>
            <person name="Dumas B."/>
        </authorList>
    </citation>
    <scope>NUCLEOTIDE SEQUENCE [LARGE SCALE GENOMIC DNA]</scope>
    <source>
        <strain evidence="9">CBS 568.67</strain>
    </source>
</reference>
<evidence type="ECO:0000313" key="10">
    <source>
        <dbReference type="Proteomes" id="UP000332933"/>
    </source>
</evidence>
<proteinExistence type="inferred from homology"/>
<keyword evidence="4 7" id="KW-1133">Transmembrane helix</keyword>
<evidence type="ECO:0000256" key="1">
    <source>
        <dbReference type="ARBA" id="ARBA00004141"/>
    </source>
</evidence>
<feature type="transmembrane region" description="Helical" evidence="7">
    <location>
        <begin position="237"/>
        <end position="258"/>
    </location>
</feature>
<feature type="transmembrane region" description="Helical" evidence="7">
    <location>
        <begin position="165"/>
        <end position="194"/>
    </location>
</feature>
<dbReference type="AlphaFoldDB" id="A0A485LJC5"/>
<feature type="compositionally biased region" description="Basic residues" evidence="6">
    <location>
        <begin position="308"/>
        <end position="326"/>
    </location>
</feature>
<evidence type="ECO:0000256" key="5">
    <source>
        <dbReference type="ARBA" id="ARBA00023136"/>
    </source>
</evidence>
<keyword evidence="5 7" id="KW-0472">Membrane</keyword>
<evidence type="ECO:0000313" key="9">
    <source>
        <dbReference type="EMBL" id="VFT98794.1"/>
    </source>
</evidence>
<evidence type="ECO:0000313" key="8">
    <source>
        <dbReference type="EMBL" id="KAF0686032.1"/>
    </source>
</evidence>
<evidence type="ECO:0000256" key="3">
    <source>
        <dbReference type="ARBA" id="ARBA00022692"/>
    </source>
</evidence>
<feature type="transmembrane region" description="Helical" evidence="7">
    <location>
        <begin position="12"/>
        <end position="29"/>
    </location>
</feature>
<dbReference type="GO" id="GO:0016020">
    <property type="term" value="C:membrane"/>
    <property type="evidence" value="ECO:0007669"/>
    <property type="project" value="UniProtKB-SubCell"/>
</dbReference>
<keyword evidence="3 7" id="KW-0812">Transmembrane</keyword>
<dbReference type="Pfam" id="PF07856">
    <property type="entry name" value="Orai-1"/>
    <property type="match status" value="1"/>
</dbReference>
<dbReference type="InterPro" id="IPR012446">
    <property type="entry name" value="CRAC_channel"/>
</dbReference>
<keyword evidence="10" id="KW-1185">Reference proteome</keyword>
<comment type="subcellular location">
    <subcellularLocation>
        <location evidence="1">Membrane</location>
        <topology evidence="1">Multi-pass membrane protein</topology>
    </subcellularLocation>
</comment>
<feature type="transmembrane region" description="Helical" evidence="7">
    <location>
        <begin position="49"/>
        <end position="70"/>
    </location>
</feature>
<feature type="transmembrane region" description="Helical" evidence="7">
    <location>
        <begin position="264"/>
        <end position="284"/>
    </location>
</feature>
<dbReference type="EMBL" id="VJMH01007017">
    <property type="protein sequence ID" value="KAF0686032.1"/>
    <property type="molecule type" value="Genomic_DNA"/>
</dbReference>
<feature type="region of interest" description="Disordered" evidence="6">
    <location>
        <begin position="302"/>
        <end position="326"/>
    </location>
</feature>
<dbReference type="InterPro" id="IPR038350">
    <property type="entry name" value="Orai_sf"/>
</dbReference>
<dbReference type="Proteomes" id="UP000332933">
    <property type="component" value="Unassembled WGS sequence"/>
</dbReference>
<evidence type="ECO:0000256" key="7">
    <source>
        <dbReference type="SAM" id="Phobius"/>
    </source>
</evidence>
<evidence type="ECO:0000256" key="2">
    <source>
        <dbReference type="ARBA" id="ARBA00008062"/>
    </source>
</evidence>
<dbReference type="EMBL" id="CAADRA010007043">
    <property type="protein sequence ID" value="VFT98794.1"/>
    <property type="molecule type" value="Genomic_DNA"/>
</dbReference>
<gene>
    <name evidence="9" type="primary">Aste57867_22126</name>
    <name evidence="8" type="ORF">As57867_022057</name>
    <name evidence="9" type="ORF">ASTE57867_22126</name>
</gene>
<dbReference type="OrthoDB" id="61124at2759"/>
<accession>A0A485LJC5</accession>
<feature type="transmembrane region" description="Helical" evidence="7">
    <location>
        <begin position="140"/>
        <end position="159"/>
    </location>
</feature>
<protein>
    <submittedName>
        <fullName evidence="9">Aste57867_22126 protein</fullName>
    </submittedName>
</protein>
<evidence type="ECO:0000256" key="6">
    <source>
        <dbReference type="SAM" id="MobiDB-lite"/>
    </source>
</evidence>
<organism evidence="9 10">
    <name type="scientific">Aphanomyces stellatus</name>
    <dbReference type="NCBI Taxonomy" id="120398"/>
    <lineage>
        <taxon>Eukaryota</taxon>
        <taxon>Sar</taxon>
        <taxon>Stramenopiles</taxon>
        <taxon>Oomycota</taxon>
        <taxon>Saprolegniomycetes</taxon>
        <taxon>Saprolegniales</taxon>
        <taxon>Verrucalvaceae</taxon>
        <taxon>Aphanomyces</taxon>
    </lineage>
</organism>
<evidence type="ECO:0000256" key="4">
    <source>
        <dbReference type="ARBA" id="ARBA00022989"/>
    </source>
</evidence>
<dbReference type="Gene3D" id="1.20.140.140">
    <property type="entry name" value="Calcium release-activated calcium channel protein Orai"/>
    <property type="match status" value="1"/>
</dbReference>